<dbReference type="AlphaFoldDB" id="A0A0A9A983"/>
<sequence>MHFCFPSKLYIYYNPQFLLAFCVSGYYCTQRNTVR</sequence>
<organism evidence="2">
    <name type="scientific">Arundo donax</name>
    <name type="common">Giant reed</name>
    <name type="synonym">Donax arundinaceus</name>
    <dbReference type="NCBI Taxonomy" id="35708"/>
    <lineage>
        <taxon>Eukaryota</taxon>
        <taxon>Viridiplantae</taxon>
        <taxon>Streptophyta</taxon>
        <taxon>Embryophyta</taxon>
        <taxon>Tracheophyta</taxon>
        <taxon>Spermatophyta</taxon>
        <taxon>Magnoliopsida</taxon>
        <taxon>Liliopsida</taxon>
        <taxon>Poales</taxon>
        <taxon>Poaceae</taxon>
        <taxon>PACMAD clade</taxon>
        <taxon>Arundinoideae</taxon>
        <taxon>Arundineae</taxon>
        <taxon>Arundo</taxon>
    </lineage>
</organism>
<evidence type="ECO:0000313" key="2">
    <source>
        <dbReference type="EMBL" id="JAD48249.1"/>
    </source>
</evidence>
<feature type="transmembrane region" description="Helical" evidence="1">
    <location>
        <begin position="12"/>
        <end position="29"/>
    </location>
</feature>
<keyword evidence="1" id="KW-0812">Transmembrane</keyword>
<reference evidence="2" key="1">
    <citation type="submission" date="2014-09" db="EMBL/GenBank/DDBJ databases">
        <authorList>
            <person name="Magalhaes I.L.F."/>
            <person name="Oliveira U."/>
            <person name="Santos F.R."/>
            <person name="Vidigal T.H.D.A."/>
            <person name="Brescovit A.D."/>
            <person name="Santos A.J."/>
        </authorList>
    </citation>
    <scope>NUCLEOTIDE SEQUENCE</scope>
    <source>
        <tissue evidence="2">Shoot tissue taken approximately 20 cm above the soil surface</tissue>
    </source>
</reference>
<evidence type="ECO:0000256" key="1">
    <source>
        <dbReference type="SAM" id="Phobius"/>
    </source>
</evidence>
<name>A0A0A9A983_ARUDO</name>
<accession>A0A0A9A983</accession>
<keyword evidence="1" id="KW-0472">Membrane</keyword>
<proteinExistence type="predicted"/>
<reference evidence="2" key="2">
    <citation type="journal article" date="2015" name="Data Brief">
        <title>Shoot transcriptome of the giant reed, Arundo donax.</title>
        <authorList>
            <person name="Barrero R.A."/>
            <person name="Guerrero F.D."/>
            <person name="Moolhuijzen P."/>
            <person name="Goolsby J.A."/>
            <person name="Tidwell J."/>
            <person name="Bellgard S.E."/>
            <person name="Bellgard M.I."/>
        </authorList>
    </citation>
    <scope>NUCLEOTIDE SEQUENCE</scope>
    <source>
        <tissue evidence="2">Shoot tissue taken approximately 20 cm above the soil surface</tissue>
    </source>
</reference>
<dbReference type="EMBL" id="GBRH01249646">
    <property type="protein sequence ID" value="JAD48249.1"/>
    <property type="molecule type" value="Transcribed_RNA"/>
</dbReference>
<protein>
    <submittedName>
        <fullName evidence="2">Uncharacterized protein</fullName>
    </submittedName>
</protein>
<keyword evidence="1" id="KW-1133">Transmembrane helix</keyword>